<comment type="subcellular location">
    <subcellularLocation>
        <location evidence="1">Mitochondrion</location>
    </subcellularLocation>
</comment>
<feature type="domain" description="Carrier" evidence="15">
    <location>
        <begin position="46"/>
        <end position="121"/>
    </location>
</feature>
<evidence type="ECO:0000256" key="10">
    <source>
        <dbReference type="ARBA" id="ARBA00022982"/>
    </source>
</evidence>
<protein>
    <recommendedName>
        <fullName evidence="14">Acyl carrier protein</fullName>
    </recommendedName>
</protein>
<comment type="pathway">
    <text evidence="2">Lipid metabolism; fatty acid biosynthesis.</text>
</comment>
<dbReference type="SUPFAM" id="SSF47336">
    <property type="entry name" value="ACP-like"/>
    <property type="match status" value="1"/>
</dbReference>
<evidence type="ECO:0000256" key="14">
    <source>
        <dbReference type="RuleBase" id="RU000722"/>
    </source>
</evidence>
<evidence type="ECO:0000256" key="6">
    <source>
        <dbReference type="ARBA" id="ARBA00022516"/>
    </source>
</evidence>
<dbReference type="FunFam" id="1.10.1200.10:FF:000003">
    <property type="entry name" value="Acyl carrier protein"/>
    <property type="match status" value="1"/>
</dbReference>
<evidence type="ECO:0000256" key="13">
    <source>
        <dbReference type="ARBA" id="ARBA00023160"/>
    </source>
</evidence>
<keyword evidence="7" id="KW-0597">Phosphoprotein</keyword>
<keyword evidence="11" id="KW-0443">Lipid metabolism</keyword>
<dbReference type="Pfam" id="PF00550">
    <property type="entry name" value="PP-binding"/>
    <property type="match status" value="1"/>
</dbReference>
<evidence type="ECO:0000256" key="8">
    <source>
        <dbReference type="ARBA" id="ARBA00022832"/>
    </source>
</evidence>
<dbReference type="PROSITE" id="PS00012">
    <property type="entry name" value="PHOSPHOPANTETHEINE"/>
    <property type="match status" value="1"/>
</dbReference>
<dbReference type="PANTHER" id="PTHR20863:SF28">
    <property type="entry name" value="ACYL CARRIER PROTEIN, MITOCHONDRIAL"/>
    <property type="match status" value="1"/>
</dbReference>
<reference evidence="16" key="1">
    <citation type="journal article" date="2014" name="Genome Announc.">
        <title>De novo whole-genome sequence and genome annotation of Lichtheimia ramosa.</title>
        <authorList>
            <person name="Linde J."/>
            <person name="Schwartze V."/>
            <person name="Binder U."/>
            <person name="Lass-Florl C."/>
            <person name="Voigt K."/>
            <person name="Horn F."/>
        </authorList>
    </citation>
    <scope>NUCLEOTIDE SEQUENCE</scope>
    <source>
        <strain evidence="16">JMRC FSU:6197</strain>
    </source>
</reference>
<proteinExistence type="inferred from homology"/>
<dbReference type="InterPro" id="IPR036736">
    <property type="entry name" value="ACP-like_sf"/>
</dbReference>
<gene>
    <name evidence="16" type="ORF">LRAMOSA08363</name>
</gene>
<keyword evidence="13 14" id="KW-0275">Fatty acid biosynthesis</keyword>
<keyword evidence="5 14" id="KW-0596">Phosphopantetheine</keyword>
<evidence type="ECO:0000256" key="1">
    <source>
        <dbReference type="ARBA" id="ARBA00004173"/>
    </source>
</evidence>
<dbReference type="NCBIfam" id="NF002148">
    <property type="entry name" value="PRK00982.1-2"/>
    <property type="match status" value="1"/>
</dbReference>
<dbReference type="OrthoDB" id="448946at2759"/>
<organism evidence="16">
    <name type="scientific">Lichtheimia ramosa</name>
    <dbReference type="NCBI Taxonomy" id="688394"/>
    <lineage>
        <taxon>Eukaryota</taxon>
        <taxon>Fungi</taxon>
        <taxon>Fungi incertae sedis</taxon>
        <taxon>Mucoromycota</taxon>
        <taxon>Mucoromycotina</taxon>
        <taxon>Mucoromycetes</taxon>
        <taxon>Mucorales</taxon>
        <taxon>Lichtheimiaceae</taxon>
        <taxon>Lichtheimia</taxon>
    </lineage>
</organism>
<sequence>MFFRPAVLLNAASRAASVSTVSRQAAFRATPAVLTRLYTTGGVPRENVESRVLDIVKGFDKVDASKVTNASNFINDLGLDSLDAVEVVMAIEEEFGVEIPDKEADEIKSVNQAIDYIASRADAQ</sequence>
<keyword evidence="6 14" id="KW-0444">Lipid biosynthesis</keyword>
<evidence type="ECO:0000256" key="12">
    <source>
        <dbReference type="ARBA" id="ARBA00023128"/>
    </source>
</evidence>
<evidence type="ECO:0000256" key="3">
    <source>
        <dbReference type="ARBA" id="ARBA00010930"/>
    </source>
</evidence>
<dbReference type="NCBIfam" id="TIGR00517">
    <property type="entry name" value="acyl_carrier"/>
    <property type="match status" value="1"/>
</dbReference>
<dbReference type="InterPro" id="IPR006162">
    <property type="entry name" value="Ppantetheine_attach_site"/>
</dbReference>
<keyword evidence="12" id="KW-0496">Mitochondrion</keyword>
<dbReference type="Gene3D" id="1.10.1200.10">
    <property type="entry name" value="ACP-like"/>
    <property type="match status" value="1"/>
</dbReference>
<evidence type="ECO:0000256" key="4">
    <source>
        <dbReference type="ARBA" id="ARBA00022448"/>
    </source>
</evidence>
<keyword evidence="4" id="KW-0813">Transport</keyword>
<dbReference type="PANTHER" id="PTHR20863">
    <property type="entry name" value="ACYL CARRIER PROTEIN"/>
    <property type="match status" value="1"/>
</dbReference>
<dbReference type="EMBL" id="LK023317">
    <property type="protein sequence ID" value="CDS05835.1"/>
    <property type="molecule type" value="Genomic_DNA"/>
</dbReference>
<evidence type="ECO:0000256" key="7">
    <source>
        <dbReference type="ARBA" id="ARBA00022553"/>
    </source>
</evidence>
<dbReference type="PROSITE" id="PS50075">
    <property type="entry name" value="CARRIER"/>
    <property type="match status" value="1"/>
</dbReference>
<dbReference type="InterPro" id="IPR009081">
    <property type="entry name" value="PP-bd_ACP"/>
</dbReference>
<dbReference type="GO" id="GO:0000036">
    <property type="term" value="F:acyl carrier activity"/>
    <property type="evidence" value="ECO:0007669"/>
    <property type="project" value="TreeGrafter"/>
</dbReference>
<dbReference type="InterPro" id="IPR003231">
    <property type="entry name" value="ACP"/>
</dbReference>
<comment type="function">
    <text evidence="14">Carrier of the growing fatty acid chain in fatty acid biosynthesis.</text>
</comment>
<dbReference type="GO" id="GO:0000035">
    <property type="term" value="F:acyl binding"/>
    <property type="evidence" value="ECO:0007669"/>
    <property type="project" value="TreeGrafter"/>
</dbReference>
<keyword evidence="10" id="KW-0249">Electron transport</keyword>
<keyword evidence="9" id="KW-0809">Transit peptide</keyword>
<dbReference type="HAMAP" id="MF_01217">
    <property type="entry name" value="Acyl_carrier"/>
    <property type="match status" value="1"/>
</dbReference>
<evidence type="ECO:0000256" key="11">
    <source>
        <dbReference type="ARBA" id="ARBA00023098"/>
    </source>
</evidence>
<evidence type="ECO:0000256" key="9">
    <source>
        <dbReference type="ARBA" id="ARBA00022946"/>
    </source>
</evidence>
<name>A0A077WEF8_9FUNG</name>
<keyword evidence="8" id="KW-0276">Fatty acid metabolism</keyword>
<evidence type="ECO:0000313" key="16">
    <source>
        <dbReference type="EMBL" id="CDS05835.1"/>
    </source>
</evidence>
<evidence type="ECO:0000256" key="2">
    <source>
        <dbReference type="ARBA" id="ARBA00005194"/>
    </source>
</evidence>
<dbReference type="AlphaFoldDB" id="A0A077WEF8"/>
<evidence type="ECO:0000259" key="15">
    <source>
        <dbReference type="PROSITE" id="PS50075"/>
    </source>
</evidence>
<accession>A0A077WEF8</accession>
<evidence type="ECO:0000256" key="5">
    <source>
        <dbReference type="ARBA" id="ARBA00022450"/>
    </source>
</evidence>
<dbReference type="GO" id="GO:0099128">
    <property type="term" value="C:mitochondrial [2Fe-2S] assembly complex"/>
    <property type="evidence" value="ECO:0007669"/>
    <property type="project" value="UniProtKB-ARBA"/>
</dbReference>
<comment type="similarity">
    <text evidence="3">Belongs to the acyl carrier protein (ACP) family.</text>
</comment>